<proteinExistence type="predicted"/>
<sequence length="287" mass="31550">MINKTKLAFDLLEQEMEVICKEEQLRFVGGSGGYTWQQFVDAVNSGNLSSIPAGSYIMSSSGDSFSFFGEGLNEVIVLDKTPAYSSSGYSSWSWTNSTTGGSGSFFLDSIGYSDFYNGGSAGGGDPTPEWGISDFFGHYNNGNGEPVSLFDMGLRDDVISSDIYLQMMTNVNNQIENFVHNQVAQGSNYPGTFQFSWDFNNSYDFTLEAGLFAVGSATIAGQFSGTFTIDNEGKINVNGYLDLNFHDRFEDPWDLLNATNGSWDPTGTPYDINDNWQQEILMQNIVP</sequence>
<evidence type="ECO:0000313" key="3">
    <source>
        <dbReference type="Proteomes" id="UP000184384"/>
    </source>
</evidence>
<organism evidence="2 3">
    <name type="scientific">Flavobacterium granuli</name>
    <dbReference type="NCBI Taxonomy" id="280093"/>
    <lineage>
        <taxon>Bacteria</taxon>
        <taxon>Pseudomonadati</taxon>
        <taxon>Bacteroidota</taxon>
        <taxon>Flavobacteriia</taxon>
        <taxon>Flavobacteriales</taxon>
        <taxon>Flavobacteriaceae</taxon>
        <taxon>Flavobacterium</taxon>
    </lineage>
</organism>
<dbReference type="Proteomes" id="UP000237771">
    <property type="component" value="Unassembled WGS sequence"/>
</dbReference>
<dbReference type="EMBL" id="FQWO01000009">
    <property type="protein sequence ID" value="SHH20206.1"/>
    <property type="molecule type" value="Genomic_DNA"/>
</dbReference>
<reference evidence="2" key="2">
    <citation type="submission" date="2016-11" db="EMBL/GenBank/DDBJ databases">
        <authorList>
            <person name="Jaros S."/>
            <person name="Januszkiewicz K."/>
            <person name="Wedrychowicz H."/>
        </authorList>
    </citation>
    <scope>NUCLEOTIDE SEQUENCE [LARGE SCALE GENOMIC DNA]</scope>
    <source>
        <strain evidence="2">DSM 19729</strain>
    </source>
</reference>
<dbReference type="AlphaFoldDB" id="A0A1M5R297"/>
<evidence type="ECO:0000313" key="4">
    <source>
        <dbReference type="Proteomes" id="UP000237771"/>
    </source>
</evidence>
<dbReference type="OrthoDB" id="1382067at2"/>
<evidence type="ECO:0000313" key="2">
    <source>
        <dbReference type="EMBL" id="SHH20206.1"/>
    </source>
</evidence>
<accession>A0A1M5R297</accession>
<dbReference type="Proteomes" id="UP000184384">
    <property type="component" value="Unassembled WGS sequence"/>
</dbReference>
<reference evidence="1 4" key="3">
    <citation type="submission" date="2018-03" db="EMBL/GenBank/DDBJ databases">
        <title>Genomic Encyclopedia of Archaeal and Bacterial Type Strains, Phase II (KMG-II): from individual species to whole genera.</title>
        <authorList>
            <person name="Goeker M."/>
        </authorList>
    </citation>
    <scope>NUCLEOTIDE SEQUENCE [LARGE SCALE GENOMIC DNA]</scope>
    <source>
        <strain evidence="1 4">DSM 17797</strain>
    </source>
</reference>
<gene>
    <name evidence="1" type="ORF">BC624_10813</name>
    <name evidence="2" type="ORF">SAMN05443373_10913</name>
</gene>
<name>A0A1M5R297_9FLAO</name>
<keyword evidence="4" id="KW-1185">Reference proteome</keyword>
<dbReference type="STRING" id="280093.SAMN05443373_10913"/>
<evidence type="ECO:0000313" key="1">
    <source>
        <dbReference type="EMBL" id="PRZ21575.1"/>
    </source>
</evidence>
<protein>
    <submittedName>
        <fullName evidence="2">Uncharacterized protein</fullName>
    </submittedName>
</protein>
<dbReference type="RefSeq" id="WP_072944567.1">
    <property type="nucleotide sequence ID" value="NZ_FQWO01000009.1"/>
</dbReference>
<reference evidence="3" key="1">
    <citation type="submission" date="2016-11" db="EMBL/GenBank/DDBJ databases">
        <authorList>
            <person name="Varghese N."/>
            <person name="Submissions S."/>
        </authorList>
    </citation>
    <scope>NUCLEOTIDE SEQUENCE [LARGE SCALE GENOMIC DNA]</scope>
    <source>
        <strain evidence="3">DSM 19729</strain>
    </source>
</reference>
<dbReference type="EMBL" id="PVUB01000008">
    <property type="protein sequence ID" value="PRZ21575.1"/>
    <property type="molecule type" value="Genomic_DNA"/>
</dbReference>